<name>A0AB39BGK8_9MICO</name>
<accession>A0AB39BGK8</accession>
<evidence type="ECO:0000256" key="1">
    <source>
        <dbReference type="SAM" id="MobiDB-lite"/>
    </source>
</evidence>
<keyword evidence="2" id="KW-0472">Membrane</keyword>
<evidence type="ECO:0000256" key="2">
    <source>
        <dbReference type="SAM" id="Phobius"/>
    </source>
</evidence>
<proteinExistence type="predicted"/>
<dbReference type="AlphaFoldDB" id="A0AB39BGK8"/>
<keyword evidence="2" id="KW-1133">Transmembrane helix</keyword>
<dbReference type="EMBL" id="CP162511">
    <property type="protein sequence ID" value="XDI05531.1"/>
    <property type="molecule type" value="Genomic_DNA"/>
</dbReference>
<sequence>MNQPSRRDRLKPVELLVLSGILALFVGLTVLLSTREIVLSLIFFGIAFIVVLVVMAMFSLSIKPNEFEQHEIDGDGDGDATGSVPGGDDKRPSGH</sequence>
<feature type="region of interest" description="Disordered" evidence="1">
    <location>
        <begin position="70"/>
        <end position="95"/>
    </location>
</feature>
<feature type="transmembrane region" description="Helical" evidence="2">
    <location>
        <begin position="37"/>
        <end position="60"/>
    </location>
</feature>
<reference evidence="3" key="1">
    <citation type="submission" date="2024-05" db="EMBL/GenBank/DDBJ databases">
        <title>Herbiconiux sp. A18JL235.</title>
        <authorList>
            <person name="Zhang G."/>
        </authorList>
    </citation>
    <scope>NUCLEOTIDE SEQUENCE</scope>
    <source>
        <strain evidence="3">A18JL235</strain>
    </source>
</reference>
<dbReference type="RefSeq" id="WP_368497915.1">
    <property type="nucleotide sequence ID" value="NZ_CP162511.1"/>
</dbReference>
<evidence type="ECO:0008006" key="4">
    <source>
        <dbReference type="Google" id="ProtNLM"/>
    </source>
</evidence>
<protein>
    <recommendedName>
        <fullName evidence="4">ABC transporter ATP-binding protein</fullName>
    </recommendedName>
</protein>
<organism evidence="3">
    <name type="scientific">Herbiconiux sp. A18JL235</name>
    <dbReference type="NCBI Taxonomy" id="3152363"/>
    <lineage>
        <taxon>Bacteria</taxon>
        <taxon>Bacillati</taxon>
        <taxon>Actinomycetota</taxon>
        <taxon>Actinomycetes</taxon>
        <taxon>Micrococcales</taxon>
        <taxon>Microbacteriaceae</taxon>
        <taxon>Herbiconiux</taxon>
    </lineage>
</organism>
<keyword evidence="2" id="KW-0812">Transmembrane</keyword>
<gene>
    <name evidence="3" type="ORF">ABFY20_00140</name>
</gene>
<feature type="transmembrane region" description="Helical" evidence="2">
    <location>
        <begin position="12"/>
        <end position="31"/>
    </location>
</feature>
<evidence type="ECO:0000313" key="3">
    <source>
        <dbReference type="EMBL" id="XDI05531.1"/>
    </source>
</evidence>